<dbReference type="GO" id="GO:0031177">
    <property type="term" value="F:phosphopantetheine binding"/>
    <property type="evidence" value="ECO:0007669"/>
    <property type="project" value="InterPro"/>
</dbReference>
<dbReference type="InterPro" id="IPR045851">
    <property type="entry name" value="AMP-bd_C_sf"/>
</dbReference>
<dbReference type="Gene3D" id="3.30.559.30">
    <property type="entry name" value="Nonribosomal peptide synthetase, condensation domain"/>
    <property type="match status" value="2"/>
</dbReference>
<dbReference type="InterPro" id="IPR025110">
    <property type="entry name" value="AMP-bd_C"/>
</dbReference>
<dbReference type="PROSITE" id="PS50075">
    <property type="entry name" value="CARRIER"/>
    <property type="match status" value="2"/>
</dbReference>
<dbReference type="SUPFAM" id="SSF52777">
    <property type="entry name" value="CoA-dependent acyltransferases"/>
    <property type="match status" value="4"/>
</dbReference>
<dbReference type="InterPro" id="IPR009081">
    <property type="entry name" value="PP-bd_ACP"/>
</dbReference>
<dbReference type="Pfam" id="PF13193">
    <property type="entry name" value="AMP-binding_C"/>
    <property type="match status" value="2"/>
</dbReference>
<accession>A0A1H2DU07</accession>
<keyword evidence="3" id="KW-0597">Phosphoprotein</keyword>
<dbReference type="Gene3D" id="3.40.50.1820">
    <property type="entry name" value="alpha/beta hydrolase"/>
    <property type="match status" value="1"/>
</dbReference>
<dbReference type="GO" id="GO:0043041">
    <property type="term" value="P:amino acid activation for nonribosomal peptide biosynthetic process"/>
    <property type="evidence" value="ECO:0007669"/>
    <property type="project" value="TreeGrafter"/>
</dbReference>
<dbReference type="InterPro" id="IPR001242">
    <property type="entry name" value="Condensation_dom"/>
</dbReference>
<dbReference type="RefSeq" id="WP_092230429.1">
    <property type="nucleotide sequence ID" value="NZ_FNLL01000002.1"/>
</dbReference>
<dbReference type="NCBIfam" id="NF003417">
    <property type="entry name" value="PRK04813.1"/>
    <property type="match status" value="2"/>
</dbReference>
<dbReference type="InterPro" id="IPR000873">
    <property type="entry name" value="AMP-dep_synth/lig_dom"/>
</dbReference>
<dbReference type="Proteomes" id="UP000199608">
    <property type="component" value="Unassembled WGS sequence"/>
</dbReference>
<dbReference type="Gene3D" id="1.10.1200.10">
    <property type="entry name" value="ACP-like"/>
    <property type="match status" value="2"/>
</dbReference>
<evidence type="ECO:0000259" key="4">
    <source>
        <dbReference type="PROSITE" id="PS50075"/>
    </source>
</evidence>
<dbReference type="SUPFAM" id="SSF56801">
    <property type="entry name" value="Acetyl-CoA synthetase-like"/>
    <property type="match status" value="2"/>
</dbReference>
<dbReference type="GO" id="GO:0044550">
    <property type="term" value="P:secondary metabolite biosynthetic process"/>
    <property type="evidence" value="ECO:0007669"/>
    <property type="project" value="TreeGrafter"/>
</dbReference>
<dbReference type="EMBL" id="FNLL01000002">
    <property type="protein sequence ID" value="SDT86355.1"/>
    <property type="molecule type" value="Genomic_DNA"/>
</dbReference>
<dbReference type="FunFam" id="3.30.300.30:FF:000015">
    <property type="entry name" value="Nonribosomal peptide synthase SidD"/>
    <property type="match status" value="1"/>
</dbReference>
<dbReference type="Gene3D" id="2.30.38.10">
    <property type="entry name" value="Luciferase, Domain 3"/>
    <property type="match status" value="2"/>
</dbReference>
<dbReference type="InterPro" id="IPR023213">
    <property type="entry name" value="CAT-like_dom_sf"/>
</dbReference>
<evidence type="ECO:0000256" key="1">
    <source>
        <dbReference type="ARBA" id="ARBA00001957"/>
    </source>
</evidence>
<dbReference type="PROSITE" id="PS00455">
    <property type="entry name" value="AMP_BINDING"/>
    <property type="match status" value="2"/>
</dbReference>
<gene>
    <name evidence="5" type="ORF">SAMN04487931_102191</name>
</gene>
<evidence type="ECO:0000256" key="2">
    <source>
        <dbReference type="ARBA" id="ARBA00022450"/>
    </source>
</evidence>
<dbReference type="InterPro" id="IPR020806">
    <property type="entry name" value="PKS_PP-bd"/>
</dbReference>
<feature type="domain" description="Carrier" evidence="4">
    <location>
        <begin position="2040"/>
        <end position="2115"/>
    </location>
</feature>
<dbReference type="NCBIfam" id="TIGR01733">
    <property type="entry name" value="AA-adenyl-dom"/>
    <property type="match status" value="2"/>
</dbReference>
<dbReference type="Pfam" id="PF00550">
    <property type="entry name" value="PP-binding"/>
    <property type="match status" value="2"/>
</dbReference>
<dbReference type="Gene3D" id="3.30.559.10">
    <property type="entry name" value="Chloramphenicol acetyltransferase-like domain"/>
    <property type="match status" value="2"/>
</dbReference>
<dbReference type="Pfam" id="PF00668">
    <property type="entry name" value="Condensation"/>
    <property type="match status" value="2"/>
</dbReference>
<dbReference type="CDD" id="cd05930">
    <property type="entry name" value="A_NRPS"/>
    <property type="match status" value="2"/>
</dbReference>
<dbReference type="FunFam" id="3.40.50.980:FF:000001">
    <property type="entry name" value="Non-ribosomal peptide synthetase"/>
    <property type="match status" value="1"/>
</dbReference>
<dbReference type="SUPFAM" id="SSF47336">
    <property type="entry name" value="ACP-like"/>
    <property type="match status" value="2"/>
</dbReference>
<dbReference type="SMART" id="SM00823">
    <property type="entry name" value="PKS_PP"/>
    <property type="match status" value="1"/>
</dbReference>
<dbReference type="PANTHER" id="PTHR45527:SF1">
    <property type="entry name" value="FATTY ACID SYNTHASE"/>
    <property type="match status" value="1"/>
</dbReference>
<dbReference type="Gene3D" id="3.30.300.30">
    <property type="match status" value="2"/>
</dbReference>
<feature type="domain" description="Carrier" evidence="4">
    <location>
        <begin position="514"/>
        <end position="589"/>
    </location>
</feature>
<dbReference type="PANTHER" id="PTHR45527">
    <property type="entry name" value="NONRIBOSOMAL PEPTIDE SYNTHETASE"/>
    <property type="match status" value="1"/>
</dbReference>
<proteinExistence type="predicted"/>
<protein>
    <submittedName>
        <fullName evidence="5">Amino acid adenylation domain-containing protein</fullName>
    </submittedName>
</protein>
<dbReference type="GO" id="GO:0003824">
    <property type="term" value="F:catalytic activity"/>
    <property type="evidence" value="ECO:0007669"/>
    <property type="project" value="InterPro"/>
</dbReference>
<evidence type="ECO:0000313" key="5">
    <source>
        <dbReference type="EMBL" id="SDT86355.1"/>
    </source>
</evidence>
<evidence type="ECO:0000313" key="6">
    <source>
        <dbReference type="Proteomes" id="UP000199608"/>
    </source>
</evidence>
<dbReference type="Gene3D" id="3.40.50.980">
    <property type="match status" value="4"/>
</dbReference>
<organism evidence="5 6">
    <name type="scientific">Desulfobacula phenolica</name>
    <dbReference type="NCBI Taxonomy" id="90732"/>
    <lineage>
        <taxon>Bacteria</taxon>
        <taxon>Pseudomonadati</taxon>
        <taxon>Thermodesulfobacteriota</taxon>
        <taxon>Desulfobacteria</taxon>
        <taxon>Desulfobacterales</taxon>
        <taxon>Desulfobacteraceae</taxon>
        <taxon>Desulfobacula</taxon>
    </lineage>
</organism>
<dbReference type="InterPro" id="IPR010071">
    <property type="entry name" value="AA_adenyl_dom"/>
</dbReference>
<dbReference type="SUPFAM" id="SSF53474">
    <property type="entry name" value="alpha/beta-Hydrolases"/>
    <property type="match status" value="1"/>
</dbReference>
<dbReference type="PROSITE" id="PS00012">
    <property type="entry name" value="PHOSPHOPANTETHEINE"/>
    <property type="match status" value="1"/>
</dbReference>
<keyword evidence="2" id="KW-0596">Phosphopantetheine</keyword>
<keyword evidence="6" id="KW-1185">Reference proteome</keyword>
<name>A0A1H2DU07_9BACT</name>
<comment type="cofactor">
    <cofactor evidence="1">
        <name>pantetheine 4'-phosphate</name>
        <dbReference type="ChEBI" id="CHEBI:47942"/>
    </cofactor>
</comment>
<dbReference type="InterPro" id="IPR036736">
    <property type="entry name" value="ACP-like_sf"/>
</dbReference>
<dbReference type="GO" id="GO:0005737">
    <property type="term" value="C:cytoplasm"/>
    <property type="evidence" value="ECO:0007669"/>
    <property type="project" value="TreeGrafter"/>
</dbReference>
<reference evidence="6" key="1">
    <citation type="submission" date="2016-10" db="EMBL/GenBank/DDBJ databases">
        <authorList>
            <person name="Varghese N."/>
            <person name="Submissions S."/>
        </authorList>
    </citation>
    <scope>NUCLEOTIDE SEQUENCE [LARGE SCALE GENOMIC DNA]</scope>
    <source>
        <strain evidence="6">DSM 3384</strain>
    </source>
</reference>
<dbReference type="Pfam" id="PF00501">
    <property type="entry name" value="AMP-binding"/>
    <property type="match status" value="2"/>
</dbReference>
<sequence>MIPSVFSSIVKRYPDHKAVCHNKKSITYQEIDFAAECLASLFRTKHTTPGMVIALYLPSGIEAIVSMLGVLKAGHAYLPLDINDPPSRTGEILDLSKPDMIITLNSHKLNFKNRDTELLILDTLLDSTDFIKNRSEDLLSASVSQETDKISPNCLAYVIYTSGSTGKPKGIPIKHKAVINLLDDFQQRKSIDYTDNCSLWTNLNFDVSIYEIWSALLSGATLFIPDQQIRSDADQFLQWLKDNNITSAYIPPFMIADLAENQMRTPIAFKRILTGVEPIPESILCTIKRNTRGLCLINGYGPAESTICATLYEVPDYSENPGNAPIGKPVNNLKVYILDESGKPVKNGEKGEICISGIQVAEGYLREESLSAENFLENFFSDDLPGFLYKTGDLGIMLKTGNIMFCGRKDFQIKLRGFRIEPGDIENVIKEFPGISQAAVVLKENTAQRKILTAYVDSHPDQEQFINFLKSKLPKYMVPTAFIPLEKMPLTSQDKIDRKNLIQRKDLDVLIKELPQTKTEKKIAEIWEKSLSISPIYRNDNFFLLGGDSISGVKILSRLNRLFLKNIEINTLFEHPQLKEFSFFFERDTNKKIKKDIVEQSLFNQDRNNKTEGLPLLDDQNLIWIFEQINPGKSIYHIPLVYKITGKLNHDFLKQSIEIIKERHICLKSVFLFQDEVTIQKKEDDVTNHGNREPLHYKIDDMSVISSAKQENLLEPGDSLTNNDLEESWILDKTKENFNLETGPVFRTDILMTGESTCVLCFTFHHIIFDGWSAGLFARELGKIYNSLIKGETPRLLVPKVSYHDYIIPRIHEVNHDWKTAKTFFASYLKDLPPDSKKYSRELNGACFPVKIDANTYSKIKNLAIENRTTSFTVLLALFQILLFAETGQNDQITGIAYAGRDSVETEPIIGFLMNTLVARNLIKIDHSLSSFLGTVKTNLEKIFRYKNIPFQKINRLCQETSRREKLFESMFLMQTMDFPHLDLQETKTEYVHVDMGKANCDITLELYETESGLNGWFEYRTDIFSRKRIKKVTKHFNQIIENLIDKPESKINSLLHQNIYPISPMQHGMLMETLRSPQGAGSYIEQIVFDIHQDIDLERFKKAWQKIIRHHEIMRLGFAWKNLDQPMQYISQVDEINIEINDWSQASKPEIDEFLEMFLKADRRLGFSLSKPPLFRIALLKTEENRYTCIWSFHHAIADGRTMVVILKDLFSIYQDLKAELLPSGSFKNYILWLNKEQGNPKARGFWENQLKGFTEPLTIPFNIQKRDGMENRRQEFSIAITTGNQHTRISSKKTSVLKKICQNNSITMNSLLMGAWAILLSHYTGKKDIVFGTTRSVRQWRSNGSNDTGLYINTLPIRIKINPEENLSEFLNSIRNEWMKIKEFEHTSLSDIHAWSQVKGGSPLFDIFFSYDYHSIDAALEGYKEKIFCSNVSLFERTPASFFLTVNGIDELSVTIEYDRRKFDPAVIKQILGHFTTFLESISENVDPRLMDVPILTNMEKKEIFRKLNTNKIHIRPDSCIHHLVEIQASLNKEAIAVTDHKSSRSYDELNIYANQIAHYLIKFGAGPEKKAVLLLEQDADLIAVILGVLKSGCAYVPLDPGYPDERINYIINDAVPEIIITSKVHERRLYANGAAVILLDKKISEITNMDTANPKTGLIPENIAYIIYTSGSTGNPKGVMVEHSSLVAFTRSASEIYDIRPDDRVLQFASISFDASAEEIFPTLLSGATLVMKPRDIVHTPSQFFDFCRKKSVTVIDLPTSYWHMLADETDALTLPEHIKLIIIGGDEANPDKVEKWNTNVNSNVRLINTYGPTETTVAATWADLSAGAGSGSLKGKVSIGFPFPNVSLCILNQFQQPALPGTIGELCIGGTQTARGYLNRDNLTARSFVKFKEINKDTIFFRTGDRVELSVANGILFYGRIDRQIKIRGFRVEPGEIERTALLHDSISECAMVVSKDSDDNIKTAAFLVLNQKNKQEFSIKEFKAWLLSKLPEYMVPSLFITTQSLPYTSSGKIDYKALEIPKLSDVPAESTEIKLFNNPYEKDLKDIWETILNFEVSGPDDNFFDIGGSSLYAIKLTSAIEKKFNVSIPVIAVFKSATIKKLAKIIEREIQVSKLNPRRLISKKGEKIPIILIGNSVGSAQKYKKADLKGHPFYHVPIFIHFYNTEKNKTLSLDIWQLAQKCINDINHFSPSGPYIIMGSCQNSIVAYEIACQLTNMNKKVELLILIDENWDKKTNASVDGKQIKVLSSFLSKQINEINQSGVVHIFKKIISRLKNKFFLYYSSLDGIKERLYTMVGKSVPEAVQFRLMENVFYNACESNPYMPIPYYGRVLLFDSEDWVKTYSPKLRTYCKGDIKKNDVKTTHSGWFKPEKIEIIIKEIEENLK</sequence>
<dbReference type="InterPro" id="IPR029058">
    <property type="entry name" value="AB_hydrolase_fold"/>
</dbReference>
<dbReference type="InterPro" id="IPR006162">
    <property type="entry name" value="Ppantetheine_attach_site"/>
</dbReference>
<evidence type="ECO:0000256" key="3">
    <source>
        <dbReference type="ARBA" id="ARBA00022553"/>
    </source>
</evidence>
<dbReference type="InterPro" id="IPR020845">
    <property type="entry name" value="AMP-binding_CS"/>
</dbReference>